<dbReference type="InParanoid" id="S8ET17"/>
<evidence type="ECO:0000313" key="2">
    <source>
        <dbReference type="EMBL" id="EPS92870.1"/>
    </source>
</evidence>
<dbReference type="EMBL" id="KE504327">
    <property type="protein sequence ID" value="EPS92870.1"/>
    <property type="molecule type" value="Genomic_DNA"/>
</dbReference>
<dbReference type="AlphaFoldDB" id="S8ET17"/>
<dbReference type="HOGENOM" id="CLU_964898_0_0_1"/>
<evidence type="ECO:0000313" key="3">
    <source>
        <dbReference type="Proteomes" id="UP000015241"/>
    </source>
</evidence>
<feature type="region of interest" description="Disordered" evidence="1">
    <location>
        <begin position="11"/>
        <end position="73"/>
    </location>
</feature>
<gene>
    <name evidence="2" type="ORF">FOMPIDRAFT_1056487</name>
</gene>
<feature type="compositionally biased region" description="Basic residues" evidence="1">
    <location>
        <begin position="46"/>
        <end position="57"/>
    </location>
</feature>
<evidence type="ECO:0000256" key="1">
    <source>
        <dbReference type="SAM" id="MobiDB-lite"/>
    </source>
</evidence>
<dbReference type="OrthoDB" id="5599874at2759"/>
<organism evidence="2 3">
    <name type="scientific">Fomitopsis schrenkii</name>
    <name type="common">Brown rot fungus</name>
    <dbReference type="NCBI Taxonomy" id="2126942"/>
    <lineage>
        <taxon>Eukaryota</taxon>
        <taxon>Fungi</taxon>
        <taxon>Dikarya</taxon>
        <taxon>Basidiomycota</taxon>
        <taxon>Agaricomycotina</taxon>
        <taxon>Agaricomycetes</taxon>
        <taxon>Polyporales</taxon>
        <taxon>Fomitopsis</taxon>
    </lineage>
</organism>
<feature type="non-terminal residue" evidence="2">
    <location>
        <position position="289"/>
    </location>
</feature>
<keyword evidence="3" id="KW-1185">Reference proteome</keyword>
<sequence>MLPLEQVHELYGPPGKHDCRSRAPLSIRLTPPHWATSRPSQERSTRTRRRRRTKSERKRMATPAHPGGNDDLFNHPLALALESMRGENTFCLEPITSPTGRSDYGVRISLSNTGDSNTDGDILVYAQLDSATSDVFSSCLTPPSTSATTPQRICLLVVCILPGPPHLPVITRPRPDDPTPHVPTLPTPASAKRKRDASPAAPFSSAVLTGGEFANLSGDEKEKTNKMVVKHAIVRCLSDHSIMFRSKDTNALRTSRPVECVQIVPRRAAPLVNVSLPTQQHGPQMTHLN</sequence>
<accession>S8ET17</accession>
<dbReference type="Proteomes" id="UP000015241">
    <property type="component" value="Unassembled WGS sequence"/>
</dbReference>
<reference evidence="2 3" key="1">
    <citation type="journal article" date="2012" name="Science">
        <title>The Paleozoic origin of enzymatic lignin decomposition reconstructed from 31 fungal genomes.</title>
        <authorList>
            <person name="Floudas D."/>
            <person name="Binder M."/>
            <person name="Riley R."/>
            <person name="Barry K."/>
            <person name="Blanchette R.A."/>
            <person name="Henrissat B."/>
            <person name="Martinez A.T."/>
            <person name="Otillar R."/>
            <person name="Spatafora J.W."/>
            <person name="Yadav J.S."/>
            <person name="Aerts A."/>
            <person name="Benoit I."/>
            <person name="Boyd A."/>
            <person name="Carlson A."/>
            <person name="Copeland A."/>
            <person name="Coutinho P.M."/>
            <person name="de Vries R.P."/>
            <person name="Ferreira P."/>
            <person name="Findley K."/>
            <person name="Foster B."/>
            <person name="Gaskell J."/>
            <person name="Glotzer D."/>
            <person name="Gorecki P."/>
            <person name="Heitman J."/>
            <person name="Hesse C."/>
            <person name="Hori C."/>
            <person name="Igarashi K."/>
            <person name="Jurgens J.A."/>
            <person name="Kallen N."/>
            <person name="Kersten P."/>
            <person name="Kohler A."/>
            <person name="Kuees U."/>
            <person name="Kumar T.K.A."/>
            <person name="Kuo A."/>
            <person name="LaButti K."/>
            <person name="Larrondo L.F."/>
            <person name="Lindquist E."/>
            <person name="Ling A."/>
            <person name="Lombard V."/>
            <person name="Lucas S."/>
            <person name="Lundell T."/>
            <person name="Martin R."/>
            <person name="McLaughlin D.J."/>
            <person name="Morgenstern I."/>
            <person name="Morin E."/>
            <person name="Murat C."/>
            <person name="Nagy L.G."/>
            <person name="Nolan M."/>
            <person name="Ohm R.A."/>
            <person name="Patyshakuliyeva A."/>
            <person name="Rokas A."/>
            <person name="Ruiz-Duenas F.J."/>
            <person name="Sabat G."/>
            <person name="Salamov A."/>
            <person name="Samejima M."/>
            <person name="Schmutz J."/>
            <person name="Slot J.C."/>
            <person name="St John F."/>
            <person name="Stenlid J."/>
            <person name="Sun H."/>
            <person name="Sun S."/>
            <person name="Syed K."/>
            <person name="Tsang A."/>
            <person name="Wiebenga A."/>
            <person name="Young D."/>
            <person name="Pisabarro A."/>
            <person name="Eastwood D.C."/>
            <person name="Martin F."/>
            <person name="Cullen D."/>
            <person name="Grigoriev I.V."/>
            <person name="Hibbett D.S."/>
        </authorList>
    </citation>
    <scope>NUCLEOTIDE SEQUENCE</scope>
    <source>
        <strain evidence="3">FP-58527</strain>
    </source>
</reference>
<proteinExistence type="predicted"/>
<protein>
    <submittedName>
        <fullName evidence="2">Uncharacterized protein</fullName>
    </submittedName>
</protein>
<name>S8ET17_FOMSC</name>
<feature type="region of interest" description="Disordered" evidence="1">
    <location>
        <begin position="170"/>
        <end position="203"/>
    </location>
</feature>